<keyword evidence="2" id="KW-0472">Membrane</keyword>
<dbReference type="SUPFAM" id="SSF52540">
    <property type="entry name" value="P-loop containing nucleoside triphosphate hydrolases"/>
    <property type="match status" value="1"/>
</dbReference>
<dbReference type="RefSeq" id="WP_033304114.1">
    <property type="nucleotide sequence ID" value="NZ_JBHSJE010000001.1"/>
</dbReference>
<comment type="caution">
    <text evidence="3">The sequence shown here is derived from an EMBL/GenBank/DDBJ whole genome shotgun (WGS) entry which is preliminary data.</text>
</comment>
<name>A0ABV9V071_STRAZ</name>
<dbReference type="EMBL" id="JBHSJE010000001">
    <property type="protein sequence ID" value="MFC4976803.1"/>
    <property type="molecule type" value="Genomic_DNA"/>
</dbReference>
<dbReference type="Gene3D" id="3.40.50.300">
    <property type="entry name" value="P-loop containing nucleotide triphosphate hydrolases"/>
    <property type="match status" value="1"/>
</dbReference>
<sequence length="789" mass="84238">MDTEGTYDARGTGADRVPRPAGPPPAAPPPPAHAPHVRPPSAGEGSVEEWLRTPRPVREPGVWRYGHTPRPPEKPEGVSDRSLLVGVLISVLSGLLLWSLWRNGYIPYRLVPLKLFTPGDWWYAGTFGGPRTIEGADALTVYEAVLFGLLVYGCGRLGNWSEIFRRHVAGRGQPFLALATAAGAALAELLVWKDAVPVVRPVLILVASVAGGEIYQSQTVVNVIYALIALGVLWPFAHLGHWRRLLADRFGKGAATAPRAPAETPDAPTPEQWPELRAAGRTDAAEALTAEVRTGRMNDVDVARLRHAWSVGRGHPERLAALDEAVLRTGGAAALHPSGARDLPRRTARHDLLTGQVRIGTCADDPHNPYARRGSGIALEPALLGTSLLAVGPPGAGKSARLVRPVVESLALQALAGRAAVLAVGGAGGELGPDDAFDVVVRIGDPASVHDFDLYGGTTDPDEAASVLAEGLVGDVTHLDSRRAATVLAQLLGPYRAVHGHFPRVPALRELLDGDLAAVDALREALAAGGHQTMLRELEARTRQKGGAGDPGPVLADRIALLDRPAFAPFFSTGEEARPFSLRSLEHLPLRVRIDLPERAHAEASRLLTRLVLAQFTAIAAARTDRSLFLCLVLDDATHAVTAETVRGIRRLRSVNAGAVLTLRTVDDVPEGLHTPLLGAVGCCMAFSGVTTWDGKRFAEVWGKEWVETREVAQHAVFADQPFTRALHGLRKLVTGKAVTRDAVTVRRVERERWSASELAYQLPAGHAVLSLTTVDGEHASPLLVELGG</sequence>
<protein>
    <submittedName>
        <fullName evidence="3">ATP/GTP-binding protein</fullName>
    </submittedName>
</protein>
<feature type="transmembrane region" description="Helical" evidence="2">
    <location>
        <begin position="222"/>
        <end position="242"/>
    </location>
</feature>
<dbReference type="InterPro" id="IPR027417">
    <property type="entry name" value="P-loop_NTPase"/>
</dbReference>
<dbReference type="GeneID" id="31236073"/>
<evidence type="ECO:0000313" key="3">
    <source>
        <dbReference type="EMBL" id="MFC4976803.1"/>
    </source>
</evidence>
<keyword evidence="2" id="KW-0812">Transmembrane</keyword>
<evidence type="ECO:0000313" key="4">
    <source>
        <dbReference type="Proteomes" id="UP001595908"/>
    </source>
</evidence>
<feature type="transmembrane region" description="Helical" evidence="2">
    <location>
        <begin position="175"/>
        <end position="192"/>
    </location>
</feature>
<feature type="transmembrane region" description="Helical" evidence="2">
    <location>
        <begin position="83"/>
        <end position="101"/>
    </location>
</feature>
<feature type="region of interest" description="Disordered" evidence="1">
    <location>
        <begin position="1"/>
        <end position="53"/>
    </location>
</feature>
<feature type="transmembrane region" description="Helical" evidence="2">
    <location>
        <begin position="198"/>
        <end position="215"/>
    </location>
</feature>
<proteinExistence type="predicted"/>
<evidence type="ECO:0000256" key="2">
    <source>
        <dbReference type="SAM" id="Phobius"/>
    </source>
</evidence>
<keyword evidence="4" id="KW-1185">Reference proteome</keyword>
<feature type="compositionally biased region" description="Pro residues" evidence="1">
    <location>
        <begin position="20"/>
        <end position="33"/>
    </location>
</feature>
<evidence type="ECO:0000256" key="1">
    <source>
        <dbReference type="SAM" id="MobiDB-lite"/>
    </source>
</evidence>
<accession>A0ABV9V071</accession>
<dbReference type="Proteomes" id="UP001595908">
    <property type="component" value="Unassembled WGS sequence"/>
</dbReference>
<organism evidence="3 4">
    <name type="scientific">Streptomyces atroolivaceus</name>
    <dbReference type="NCBI Taxonomy" id="66869"/>
    <lineage>
        <taxon>Bacteria</taxon>
        <taxon>Bacillati</taxon>
        <taxon>Actinomycetota</taxon>
        <taxon>Actinomycetes</taxon>
        <taxon>Kitasatosporales</taxon>
        <taxon>Streptomycetaceae</taxon>
        <taxon>Streptomyces</taxon>
    </lineage>
</organism>
<feature type="transmembrane region" description="Helical" evidence="2">
    <location>
        <begin position="138"/>
        <end position="155"/>
    </location>
</feature>
<reference evidence="4" key="1">
    <citation type="journal article" date="2019" name="Int. J. Syst. Evol. Microbiol.">
        <title>The Global Catalogue of Microorganisms (GCM) 10K type strain sequencing project: providing services to taxonomists for standard genome sequencing and annotation.</title>
        <authorList>
            <consortium name="The Broad Institute Genomics Platform"/>
            <consortium name="The Broad Institute Genome Sequencing Center for Infectious Disease"/>
            <person name="Wu L."/>
            <person name="Ma J."/>
        </authorList>
    </citation>
    <scope>NUCLEOTIDE SEQUENCE [LARGE SCALE GENOMIC DNA]</scope>
    <source>
        <strain evidence="4">ICMP 257</strain>
    </source>
</reference>
<keyword evidence="2" id="KW-1133">Transmembrane helix</keyword>
<gene>
    <name evidence="3" type="ORF">ACFPL4_00285</name>
</gene>